<keyword evidence="13" id="KW-1185">Reference proteome</keyword>
<evidence type="ECO:0000256" key="10">
    <source>
        <dbReference type="SAM" id="SignalP"/>
    </source>
</evidence>
<keyword evidence="9" id="KW-0812">Transmembrane</keyword>
<dbReference type="SUPFAM" id="SSF55874">
    <property type="entry name" value="ATPase domain of HSP90 chaperone/DNA topoisomerase II/histidine kinase"/>
    <property type="match status" value="1"/>
</dbReference>
<dbReference type="SUPFAM" id="SSF55785">
    <property type="entry name" value="PYP-like sensor domain (PAS domain)"/>
    <property type="match status" value="1"/>
</dbReference>
<feature type="chain" id="PRO_5019131356" description="histidine kinase" evidence="10">
    <location>
        <begin position="22"/>
        <end position="1129"/>
    </location>
</feature>
<dbReference type="RefSeq" id="WP_119478961.1">
    <property type="nucleotide sequence ID" value="NZ_QXML01000009.1"/>
</dbReference>
<protein>
    <recommendedName>
        <fullName evidence="2">histidine kinase</fullName>
        <ecNumber evidence="2">2.7.13.3</ecNumber>
    </recommendedName>
</protein>
<accession>A0A418PNB4</accession>
<dbReference type="InterPro" id="IPR036890">
    <property type="entry name" value="HATPase_C_sf"/>
</dbReference>
<keyword evidence="8" id="KW-0902">Two-component regulatory system</keyword>
<dbReference type="Pfam" id="PF00989">
    <property type="entry name" value="PAS"/>
    <property type="match status" value="1"/>
</dbReference>
<keyword evidence="7" id="KW-0067">ATP-binding</keyword>
<dbReference type="CDD" id="cd00130">
    <property type="entry name" value="PAS"/>
    <property type="match status" value="1"/>
</dbReference>
<evidence type="ECO:0000256" key="9">
    <source>
        <dbReference type="SAM" id="Phobius"/>
    </source>
</evidence>
<dbReference type="Gene3D" id="2.60.40.10">
    <property type="entry name" value="Immunoglobulins"/>
    <property type="match status" value="1"/>
</dbReference>
<dbReference type="Gene3D" id="3.30.450.20">
    <property type="entry name" value="PAS domain"/>
    <property type="match status" value="1"/>
</dbReference>
<dbReference type="PANTHER" id="PTHR24421:SF10">
    <property type="entry name" value="NITRATE_NITRITE SENSOR PROTEIN NARQ"/>
    <property type="match status" value="1"/>
</dbReference>
<evidence type="ECO:0000259" key="11">
    <source>
        <dbReference type="PROSITE" id="PS50112"/>
    </source>
</evidence>
<evidence type="ECO:0000256" key="1">
    <source>
        <dbReference type="ARBA" id="ARBA00000085"/>
    </source>
</evidence>
<feature type="signal peptide" evidence="10">
    <location>
        <begin position="1"/>
        <end position="21"/>
    </location>
</feature>
<keyword evidence="5" id="KW-0547">Nucleotide-binding</keyword>
<proteinExistence type="predicted"/>
<name>A0A418PNB4_9BACT</name>
<keyword evidence="10" id="KW-0732">Signal</keyword>
<comment type="caution">
    <text evidence="12">The sequence shown here is derived from an EMBL/GenBank/DDBJ whole genome shotgun (WGS) entry which is preliminary data.</text>
</comment>
<evidence type="ECO:0000256" key="8">
    <source>
        <dbReference type="ARBA" id="ARBA00023012"/>
    </source>
</evidence>
<keyword evidence="9" id="KW-1133">Transmembrane helix</keyword>
<keyword evidence="9" id="KW-0472">Membrane</keyword>
<dbReference type="GO" id="GO:0000155">
    <property type="term" value="F:phosphorelay sensor kinase activity"/>
    <property type="evidence" value="ECO:0007669"/>
    <property type="project" value="InterPro"/>
</dbReference>
<dbReference type="SMART" id="SM00091">
    <property type="entry name" value="PAS"/>
    <property type="match status" value="1"/>
</dbReference>
<dbReference type="AlphaFoldDB" id="A0A418PNB4"/>
<dbReference type="InterPro" id="IPR013783">
    <property type="entry name" value="Ig-like_fold"/>
</dbReference>
<dbReference type="OrthoDB" id="1523646at2"/>
<dbReference type="InterPro" id="IPR013767">
    <property type="entry name" value="PAS_fold"/>
</dbReference>
<dbReference type="SUPFAM" id="SSF69322">
    <property type="entry name" value="Tricorn protease domain 2"/>
    <property type="match status" value="1"/>
</dbReference>
<evidence type="ECO:0000256" key="3">
    <source>
        <dbReference type="ARBA" id="ARBA00022553"/>
    </source>
</evidence>
<evidence type="ECO:0000256" key="7">
    <source>
        <dbReference type="ARBA" id="ARBA00022840"/>
    </source>
</evidence>
<dbReference type="NCBIfam" id="TIGR00229">
    <property type="entry name" value="sensory_box"/>
    <property type="match status" value="1"/>
</dbReference>
<evidence type="ECO:0000313" key="13">
    <source>
        <dbReference type="Proteomes" id="UP000283522"/>
    </source>
</evidence>
<dbReference type="InterPro" id="IPR011712">
    <property type="entry name" value="Sig_transdc_His_kin_sub3_dim/P"/>
</dbReference>
<dbReference type="Proteomes" id="UP000283522">
    <property type="component" value="Unassembled WGS sequence"/>
</dbReference>
<dbReference type="InterPro" id="IPR000014">
    <property type="entry name" value="PAS"/>
</dbReference>
<organism evidence="12 13">
    <name type="scientific">Algoriphagus lacus</name>
    <dbReference type="NCBI Taxonomy" id="2056311"/>
    <lineage>
        <taxon>Bacteria</taxon>
        <taxon>Pseudomonadati</taxon>
        <taxon>Bacteroidota</taxon>
        <taxon>Cytophagia</taxon>
        <taxon>Cytophagales</taxon>
        <taxon>Cyclobacteriaceae</taxon>
        <taxon>Algoriphagus</taxon>
    </lineage>
</organism>
<dbReference type="InterPro" id="IPR011123">
    <property type="entry name" value="Y_Y_Y"/>
</dbReference>
<gene>
    <name evidence="12" type="ORF">D0X99_16505</name>
</gene>
<dbReference type="GO" id="GO:0016020">
    <property type="term" value="C:membrane"/>
    <property type="evidence" value="ECO:0007669"/>
    <property type="project" value="InterPro"/>
</dbReference>
<dbReference type="GO" id="GO:0005524">
    <property type="term" value="F:ATP binding"/>
    <property type="evidence" value="ECO:0007669"/>
    <property type="project" value="UniProtKB-KW"/>
</dbReference>
<reference evidence="12 13" key="1">
    <citation type="submission" date="2018-09" db="EMBL/GenBank/DDBJ databases">
        <authorList>
            <person name="Wang X."/>
            <person name="Du Z."/>
        </authorList>
    </citation>
    <scope>NUCLEOTIDE SEQUENCE [LARGE SCALE GENOMIC DNA]</scope>
    <source>
        <strain evidence="12 13">N3</strain>
    </source>
</reference>
<evidence type="ECO:0000256" key="4">
    <source>
        <dbReference type="ARBA" id="ARBA00022679"/>
    </source>
</evidence>
<dbReference type="Gene3D" id="3.30.565.10">
    <property type="entry name" value="Histidine kinase-like ATPase, C-terminal domain"/>
    <property type="match status" value="1"/>
</dbReference>
<dbReference type="EC" id="2.7.13.3" evidence="2"/>
<dbReference type="Pfam" id="PF07495">
    <property type="entry name" value="Y_Y_Y"/>
    <property type="match status" value="1"/>
</dbReference>
<dbReference type="InterPro" id="IPR015943">
    <property type="entry name" value="WD40/YVTN_repeat-like_dom_sf"/>
</dbReference>
<feature type="transmembrane region" description="Helical" evidence="9">
    <location>
        <begin position="727"/>
        <end position="747"/>
    </location>
</feature>
<dbReference type="PROSITE" id="PS50112">
    <property type="entry name" value="PAS"/>
    <property type="match status" value="1"/>
</dbReference>
<sequence length="1129" mass="129392">MKKSIVLFGILFSLLVLTASAFQSDTKPELNSIIRLDRSQGLIPSYIYDLAYDNQGQLILASYGSGILVYNGKRFKPLLPDSVSDFPVVRRIVAFDDEVLFVHHTGVWHYKYGWEYPKEAFSGNFMVYLLRELSGERVILSNSEQSLLLEKDEEGEYSKATQPFPFPLKEFLEISDSMWLGIDMEGKVYFYNPKTKVLDKPIDLGFSVDKAFFFNKQLIFYGFGKIEFTDLNLNPIKSFSLTPDQRFYAFLEENDRIWMSGPKGLFQLKDEGVFEVPGLSDLANSQITKILKTPDGTIWMGSYQEGLFKLYDQDILKIRNNGQSLGYVTNLLANPAKENSTVVVTMNSAWMYESGSLKEFEIPDKPWFPNFEAGAVTKEGKIYLGGRQVFYTGKFGDPKFKKVEVDGLLFGSVLRIVPLPNQELLVGSLNGMFLLDSKLNIRKVFKNDLIRPTNISQISYLNEDLILFGNSVDLFLWKNGQIYKFSNPEIQGQIVYHTPFNSREIWLGNSNGEALLYDLIQEKVLMKIPSRIGELILSIGFGPQKQLLLATEIGPQLYFQDSSYRVYDERLQAYEVPFNSFRFFKNGDYLLGTINELFLVKDSYRPRKKSMPFLESLQVNDQLPTARPELGGIANSTLTLEPEMNNLLFTINHVVFQNGKEVEYSFKLNGFSDAWGPWQSGESVQFTNIPPGDYSLSVRVRYLDGELLEQKLPLKVQIKVPFWRSPVGLILAFLTIWAFFFFLLHFFERRNIQKNKKLAQLVADRTKDIAEINQNLENIIKSRTFDLENKNLELLKTIGEKNRFQRNEQIISSNTYDIVCLIDTSFRINLISDSIKDFLGISAREVQGKSIHEIFSDKLEVGKLIDYLNQSDSEKSGNPSILLPFQHAETNEEISVEIVGKKVFDYERSHLSGYVLNLRNVTERESLKNELVGVYRNIYRDFHDEVGNKLARIIALVSMAKIQLSSKSEIETTIQKVEVTAKNLYRDTRDFIWSLDETNNNLDELSIQIRDFGEQLFDGSAISFNYFSSNLSPIPIKPNRVRDILLVVKELMTNVLKHSEASQCDFFVRKQGRNIYFLILDNGIGLSRSDFGKGRGLRNIQFRSQRSGGTIVFREKERGTLIGILIPID</sequence>
<dbReference type="GO" id="GO:0006355">
    <property type="term" value="P:regulation of DNA-templated transcription"/>
    <property type="evidence" value="ECO:0007669"/>
    <property type="project" value="InterPro"/>
</dbReference>
<dbReference type="GO" id="GO:0046983">
    <property type="term" value="F:protein dimerization activity"/>
    <property type="evidence" value="ECO:0007669"/>
    <property type="project" value="InterPro"/>
</dbReference>
<evidence type="ECO:0000256" key="2">
    <source>
        <dbReference type="ARBA" id="ARBA00012438"/>
    </source>
</evidence>
<dbReference type="Pfam" id="PF07730">
    <property type="entry name" value="HisKA_3"/>
    <property type="match status" value="1"/>
</dbReference>
<dbReference type="PANTHER" id="PTHR24421">
    <property type="entry name" value="NITRATE/NITRITE SENSOR PROTEIN NARX-RELATED"/>
    <property type="match status" value="1"/>
</dbReference>
<feature type="domain" description="PAS" evidence="11">
    <location>
        <begin position="803"/>
        <end position="855"/>
    </location>
</feature>
<comment type="catalytic activity">
    <reaction evidence="1">
        <text>ATP + protein L-histidine = ADP + protein N-phospho-L-histidine.</text>
        <dbReference type="EC" id="2.7.13.3"/>
    </reaction>
</comment>
<keyword evidence="6" id="KW-0418">Kinase</keyword>
<dbReference type="InterPro" id="IPR035965">
    <property type="entry name" value="PAS-like_dom_sf"/>
</dbReference>
<keyword evidence="3" id="KW-0597">Phosphoprotein</keyword>
<dbReference type="InterPro" id="IPR050482">
    <property type="entry name" value="Sensor_HK_TwoCompSys"/>
</dbReference>
<evidence type="ECO:0000313" key="12">
    <source>
        <dbReference type="EMBL" id="RIW13375.1"/>
    </source>
</evidence>
<dbReference type="Gene3D" id="2.130.10.10">
    <property type="entry name" value="YVTN repeat-like/Quinoprotein amine dehydrogenase"/>
    <property type="match status" value="2"/>
</dbReference>
<evidence type="ECO:0000256" key="5">
    <source>
        <dbReference type="ARBA" id="ARBA00022741"/>
    </source>
</evidence>
<dbReference type="EMBL" id="QXML01000009">
    <property type="protein sequence ID" value="RIW13375.1"/>
    <property type="molecule type" value="Genomic_DNA"/>
</dbReference>
<keyword evidence="4" id="KW-0808">Transferase</keyword>
<evidence type="ECO:0000256" key="6">
    <source>
        <dbReference type="ARBA" id="ARBA00022777"/>
    </source>
</evidence>